<dbReference type="InterPro" id="IPR052220">
    <property type="entry name" value="METTL25"/>
</dbReference>
<evidence type="ECO:0000259" key="2">
    <source>
        <dbReference type="Pfam" id="PF13679"/>
    </source>
</evidence>
<evidence type="ECO:0000313" key="4">
    <source>
        <dbReference type="Proteomes" id="UP001199106"/>
    </source>
</evidence>
<evidence type="ECO:0000313" key="3">
    <source>
        <dbReference type="EMBL" id="KAG9193243.1"/>
    </source>
</evidence>
<organism evidence="3 4">
    <name type="scientific">Alternaria panax</name>
    <dbReference type="NCBI Taxonomy" id="48097"/>
    <lineage>
        <taxon>Eukaryota</taxon>
        <taxon>Fungi</taxon>
        <taxon>Dikarya</taxon>
        <taxon>Ascomycota</taxon>
        <taxon>Pezizomycotina</taxon>
        <taxon>Dothideomycetes</taxon>
        <taxon>Pleosporomycetidae</taxon>
        <taxon>Pleosporales</taxon>
        <taxon>Pleosporineae</taxon>
        <taxon>Pleosporaceae</taxon>
        <taxon>Alternaria</taxon>
        <taxon>Alternaria sect. Panax</taxon>
    </lineage>
</organism>
<feature type="region of interest" description="Disordered" evidence="1">
    <location>
        <begin position="577"/>
        <end position="596"/>
    </location>
</feature>
<evidence type="ECO:0000256" key="1">
    <source>
        <dbReference type="SAM" id="MobiDB-lite"/>
    </source>
</evidence>
<dbReference type="Pfam" id="PF13679">
    <property type="entry name" value="Methyltransf_32"/>
    <property type="match status" value="1"/>
</dbReference>
<dbReference type="Proteomes" id="UP001199106">
    <property type="component" value="Unassembled WGS sequence"/>
</dbReference>
<gene>
    <name evidence="3" type="ORF">G6011_03278</name>
</gene>
<accession>A0AAD4IF13</accession>
<dbReference type="InterPro" id="IPR025714">
    <property type="entry name" value="Methyltranfer_dom"/>
</dbReference>
<proteinExistence type="predicted"/>
<comment type="caution">
    <text evidence="3">The sequence shown here is derived from an EMBL/GenBank/DDBJ whole genome shotgun (WGS) entry which is preliminary data.</text>
</comment>
<dbReference type="PANTHER" id="PTHR12496:SF0">
    <property type="entry name" value="METHYLTRANSFERASE DOMAIN-CONTAINING PROTEIN"/>
    <property type="match status" value="1"/>
</dbReference>
<keyword evidence="4" id="KW-1185">Reference proteome</keyword>
<sequence>MGPDTPLPLPAEFTNTEEYIESLLNLTTSSWLLQTLCGGVHILDFYTRSPDLYSHILPQSWREWFRTQDIMDILDLLMREDLSQFDPEAQTNDKTWRHGPAPPEELLHYIRTVRKHLLARDFPPPNSGLEPQKAAISRHIATGMKVKKVHEVDNFARYIDRLTSEIVQSDKKPITHLVDFGSGQNYLGRALAAPPYSKHIVAVESKQHNIEGAKNMDILAKLVAKPVVMRNKKEYRAKIGKVKKGKKAEEDEPTRQPDVPTPDSAKQNNAGTNGNTQEAASGSANQNTVLASPLQNAVSCDEHGCTLPQVSQSVSRSAPPGFPSEASGFTDRTPATKTSTLQIYNEGHGSVQYVEHIIKDGDLTPVIDQVLDSSRVPDEIVSSETSVVAEATDLNAVPKPKDVNAMVISLHSCGNLVHYGLRSMLLNPHISAVAMVGCCYNLVTERLGPPTYKLPTLRPKHPRLESTSKAFDPQGFPMSEKLANYSLPHTPLESFHDGSKADSEQVKQSTGVRLNITARMMAVQAPFNWGVTDSELFFTRHFYRALLQRIFLDRGVVSAPLDEQGLVGGAVSANGHTSQVNWTPPSGRGPGLSSDGTTTPLTIGTLRKFAYSDFVSYVRAALAKLTAENSFCEVDPNFIKEKMDGLTDDDIRNYEISYAERKKELSVMWSLMAFSAGVVEAVVVTDRYLWLKEQEDVEHAWVEPVFEYKYSPRNLVVVGIKK</sequence>
<feature type="region of interest" description="Disordered" evidence="1">
    <location>
        <begin position="238"/>
        <end position="284"/>
    </location>
</feature>
<feature type="domain" description="Methyltransferase" evidence="2">
    <location>
        <begin position="147"/>
        <end position="445"/>
    </location>
</feature>
<dbReference type="AlphaFoldDB" id="A0AAD4IF13"/>
<protein>
    <recommendedName>
        <fullName evidence="2">Methyltransferase domain-containing protein</fullName>
    </recommendedName>
</protein>
<name>A0AAD4IF13_9PLEO</name>
<dbReference type="PANTHER" id="PTHR12496">
    <property type="entry name" value="CGI-41 METHYLTRANSFERASE"/>
    <property type="match status" value="1"/>
</dbReference>
<feature type="region of interest" description="Disordered" evidence="1">
    <location>
        <begin position="311"/>
        <end position="335"/>
    </location>
</feature>
<feature type="compositionally biased region" description="Polar residues" evidence="1">
    <location>
        <begin position="264"/>
        <end position="284"/>
    </location>
</feature>
<reference evidence="3" key="1">
    <citation type="submission" date="2021-07" db="EMBL/GenBank/DDBJ databases">
        <title>Genome Resource of American Ginseng Black Spot Pathogen Alternaria panax.</title>
        <authorList>
            <person name="Qiu C."/>
            <person name="Wang W."/>
            <person name="Liu Z."/>
        </authorList>
    </citation>
    <scope>NUCLEOTIDE SEQUENCE</scope>
    <source>
        <strain evidence="3">BNCC115425</strain>
    </source>
</reference>
<dbReference type="EMBL" id="JAANER010000002">
    <property type="protein sequence ID" value="KAG9193243.1"/>
    <property type="molecule type" value="Genomic_DNA"/>
</dbReference>